<dbReference type="STRING" id="113653.GAH_01799"/>
<dbReference type="Proteomes" id="UP000034723">
    <property type="component" value="Chromosome"/>
</dbReference>
<evidence type="ECO:0000313" key="3">
    <source>
        <dbReference type="EMBL" id="AKG90922.1"/>
    </source>
</evidence>
<dbReference type="OrthoDB" id="372162at2157"/>
<dbReference type="HAMAP" id="MF_00055">
    <property type="entry name" value="MEMO1"/>
    <property type="match status" value="1"/>
</dbReference>
<evidence type="ECO:0000313" key="4">
    <source>
        <dbReference type="Proteomes" id="UP000034723"/>
    </source>
</evidence>
<evidence type="ECO:0000256" key="1">
    <source>
        <dbReference type="ARBA" id="ARBA00006315"/>
    </source>
</evidence>
<dbReference type="InParanoid" id="A0A0F7IDB2"/>
<dbReference type="NCBIfam" id="TIGR04336">
    <property type="entry name" value="AmmeMemoSam_B"/>
    <property type="match status" value="1"/>
</dbReference>
<dbReference type="RefSeq" id="WP_048096227.1">
    <property type="nucleotide sequence ID" value="NZ_CP011267.1"/>
</dbReference>
<organism evidence="3 4">
    <name type="scientific">Geoglobus ahangari</name>
    <dbReference type="NCBI Taxonomy" id="113653"/>
    <lineage>
        <taxon>Archaea</taxon>
        <taxon>Methanobacteriati</taxon>
        <taxon>Methanobacteriota</taxon>
        <taxon>Archaeoglobi</taxon>
        <taxon>Archaeoglobales</taxon>
        <taxon>Archaeoglobaceae</taxon>
        <taxon>Geoglobus</taxon>
    </lineage>
</organism>
<comment type="similarity">
    <text evidence="1 2">Belongs to the MEMO1 family.</text>
</comment>
<dbReference type="FunCoup" id="A0A0F7IDB2">
    <property type="interactions" value="100"/>
</dbReference>
<keyword evidence="4" id="KW-1185">Reference proteome</keyword>
<dbReference type="CDD" id="cd07361">
    <property type="entry name" value="MEMO_like"/>
    <property type="match status" value="1"/>
</dbReference>
<dbReference type="PATRIC" id="fig|113653.22.peg.1769"/>
<name>A0A0F7IDB2_9EURY</name>
<accession>A0A0F7IDB2</accession>
<dbReference type="InterPro" id="IPR002737">
    <property type="entry name" value="MEMO1_fam"/>
</dbReference>
<dbReference type="EMBL" id="CP011267">
    <property type="protein sequence ID" value="AKG90922.1"/>
    <property type="molecule type" value="Genomic_DNA"/>
</dbReference>
<dbReference type="AlphaFoldDB" id="A0A0F7IDB2"/>
<dbReference type="PANTHER" id="PTHR11060">
    <property type="entry name" value="PROTEIN MEMO1"/>
    <property type="match status" value="1"/>
</dbReference>
<dbReference type="KEGG" id="gah:GAH_01799"/>
<dbReference type="PANTHER" id="PTHR11060:SF0">
    <property type="entry name" value="PROTEIN MEMO1"/>
    <property type="match status" value="1"/>
</dbReference>
<gene>
    <name evidence="3" type="ORF">GAH_01799</name>
</gene>
<proteinExistence type="inferred from homology"/>
<dbReference type="GeneID" id="24804366"/>
<dbReference type="NCBIfam" id="NF001987">
    <property type="entry name" value="PRK00782.1"/>
    <property type="match status" value="1"/>
</dbReference>
<dbReference type="HOGENOM" id="CLU_038085_2_0_2"/>
<reference evidence="3 4" key="1">
    <citation type="submission" date="2015-04" db="EMBL/GenBank/DDBJ databases">
        <title>The complete genome sequence of the hyperthermophilic, obligate iron-reducing archaeon Geoglobus ahangari strain 234T.</title>
        <authorList>
            <person name="Manzella M.P."/>
            <person name="Holmes D.E."/>
            <person name="Rocheleau J.M."/>
            <person name="Chung A."/>
            <person name="Reguera G."/>
            <person name="Kashefi K."/>
        </authorList>
    </citation>
    <scope>NUCLEOTIDE SEQUENCE [LARGE SCALE GENOMIC DNA]</scope>
    <source>
        <strain evidence="3 4">234</strain>
    </source>
</reference>
<evidence type="ECO:0000256" key="2">
    <source>
        <dbReference type="HAMAP-Rule" id="MF_00055"/>
    </source>
</evidence>
<dbReference type="Gene3D" id="3.40.830.10">
    <property type="entry name" value="LigB-like"/>
    <property type="match status" value="1"/>
</dbReference>
<dbReference type="Pfam" id="PF01875">
    <property type="entry name" value="Memo"/>
    <property type="match status" value="1"/>
</dbReference>
<sequence length="264" mass="29469">MRYPKFAGSFYPSNPESLLAMLGEFTEKGMKDEDVIAIVSPHAGYMYSGRTAGRVHSLLPDVETFIVIGPNHTGFGMPVAVSRDEWMTPLGVVEPDEEFIEAMPKVAVVPDEMAFAEEHSLEVQIPFLQYLHRDFRIVAICMGLQDEESAREVAEEIIKAYEETGRSFAIVASSDMHHYLPDEECRRKDEVVIRAIESMDVGKFYRTIYDMQASVCGYGPIAVAMLVAKHFGASARLVHYSTSGDVADKSYVVGYAGIAFRRFD</sequence>
<protein>
    <recommendedName>
        <fullName evidence="2">MEMO1 family protein GAH_01799</fullName>
    </recommendedName>
</protein>